<sequence>MPFACHEIEAEIRYLTTDEGGRRRGVFSGYRGQFHYDGDDFDGFQFFPDAAEGEMIEPGTTVRALVRFDKQRWDQIHVHAITVGMPFLIREGSRTVGQGTVTRV</sequence>
<dbReference type="GO" id="GO:0005525">
    <property type="term" value="F:GTP binding"/>
    <property type="evidence" value="ECO:0007669"/>
    <property type="project" value="UniProtKB-KW"/>
</dbReference>
<dbReference type="Proteomes" id="UP000320496">
    <property type="component" value="Chromosome"/>
</dbReference>
<protein>
    <submittedName>
        <fullName evidence="6">Elongation factor Tu</fullName>
    </submittedName>
</protein>
<dbReference type="GO" id="GO:0003746">
    <property type="term" value="F:translation elongation factor activity"/>
    <property type="evidence" value="ECO:0007669"/>
    <property type="project" value="UniProtKB-KW"/>
</dbReference>
<dbReference type="RefSeq" id="WP_197444039.1">
    <property type="nucleotide sequence ID" value="NZ_CP036275.1"/>
</dbReference>
<organism evidence="6 7">
    <name type="scientific">Maioricimonas rarisocia</name>
    <dbReference type="NCBI Taxonomy" id="2528026"/>
    <lineage>
        <taxon>Bacteria</taxon>
        <taxon>Pseudomonadati</taxon>
        <taxon>Planctomycetota</taxon>
        <taxon>Planctomycetia</taxon>
        <taxon>Planctomycetales</taxon>
        <taxon>Planctomycetaceae</taxon>
        <taxon>Maioricimonas</taxon>
    </lineage>
</organism>
<gene>
    <name evidence="6" type="primary">tufA_1</name>
    <name evidence="6" type="ORF">Mal4_05880</name>
</gene>
<accession>A0A517Z1G0</accession>
<dbReference type="InterPro" id="IPR009001">
    <property type="entry name" value="Transl_elong_EF1A/Init_IF2_C"/>
</dbReference>
<dbReference type="KEGG" id="mri:Mal4_05880"/>
<evidence type="ECO:0000256" key="3">
    <source>
        <dbReference type="ARBA" id="ARBA00022917"/>
    </source>
</evidence>
<evidence type="ECO:0000313" key="7">
    <source>
        <dbReference type="Proteomes" id="UP000320496"/>
    </source>
</evidence>
<evidence type="ECO:0000259" key="5">
    <source>
        <dbReference type="Pfam" id="PF03143"/>
    </source>
</evidence>
<evidence type="ECO:0000256" key="2">
    <source>
        <dbReference type="ARBA" id="ARBA00022768"/>
    </source>
</evidence>
<keyword evidence="4" id="KW-0342">GTP-binding</keyword>
<dbReference type="InterPro" id="IPR004160">
    <property type="entry name" value="Transl_elong_EFTu/EF1A_C"/>
</dbReference>
<dbReference type="Gene3D" id="2.40.30.10">
    <property type="entry name" value="Translation factors"/>
    <property type="match status" value="1"/>
</dbReference>
<keyword evidence="1" id="KW-0547">Nucleotide-binding</keyword>
<keyword evidence="2 6" id="KW-0251">Elongation factor</keyword>
<keyword evidence="3" id="KW-0648">Protein biosynthesis</keyword>
<dbReference type="EMBL" id="CP036275">
    <property type="protein sequence ID" value="QDU36303.1"/>
    <property type="molecule type" value="Genomic_DNA"/>
</dbReference>
<evidence type="ECO:0000256" key="4">
    <source>
        <dbReference type="ARBA" id="ARBA00023134"/>
    </source>
</evidence>
<evidence type="ECO:0000313" key="6">
    <source>
        <dbReference type="EMBL" id="QDU36303.1"/>
    </source>
</evidence>
<proteinExistence type="predicted"/>
<dbReference type="Pfam" id="PF03143">
    <property type="entry name" value="GTP_EFTU_D3"/>
    <property type="match status" value="1"/>
</dbReference>
<name>A0A517Z1G0_9PLAN</name>
<dbReference type="SUPFAM" id="SSF50465">
    <property type="entry name" value="EF-Tu/eEF-1alpha/eIF2-gamma C-terminal domain"/>
    <property type="match status" value="1"/>
</dbReference>
<feature type="domain" description="Translation elongation factor EFTu/EF1A C-terminal" evidence="5">
    <location>
        <begin position="4"/>
        <end position="104"/>
    </location>
</feature>
<evidence type="ECO:0000256" key="1">
    <source>
        <dbReference type="ARBA" id="ARBA00022741"/>
    </source>
</evidence>
<dbReference type="AlphaFoldDB" id="A0A517Z1G0"/>
<keyword evidence="7" id="KW-1185">Reference proteome</keyword>
<reference evidence="6 7" key="1">
    <citation type="submission" date="2019-02" db="EMBL/GenBank/DDBJ databases">
        <title>Deep-cultivation of Planctomycetes and their phenomic and genomic characterization uncovers novel biology.</title>
        <authorList>
            <person name="Wiegand S."/>
            <person name="Jogler M."/>
            <person name="Boedeker C."/>
            <person name="Pinto D."/>
            <person name="Vollmers J."/>
            <person name="Rivas-Marin E."/>
            <person name="Kohn T."/>
            <person name="Peeters S.H."/>
            <person name="Heuer A."/>
            <person name="Rast P."/>
            <person name="Oberbeckmann S."/>
            <person name="Bunk B."/>
            <person name="Jeske O."/>
            <person name="Meyerdierks A."/>
            <person name="Storesund J.E."/>
            <person name="Kallscheuer N."/>
            <person name="Luecker S."/>
            <person name="Lage O.M."/>
            <person name="Pohl T."/>
            <person name="Merkel B.J."/>
            <person name="Hornburger P."/>
            <person name="Mueller R.-W."/>
            <person name="Bruemmer F."/>
            <person name="Labrenz M."/>
            <person name="Spormann A.M."/>
            <person name="Op den Camp H."/>
            <person name="Overmann J."/>
            <person name="Amann R."/>
            <person name="Jetten M.S.M."/>
            <person name="Mascher T."/>
            <person name="Medema M.H."/>
            <person name="Devos D.P."/>
            <person name="Kaster A.-K."/>
            <person name="Ovreas L."/>
            <person name="Rohde M."/>
            <person name="Galperin M.Y."/>
            <person name="Jogler C."/>
        </authorList>
    </citation>
    <scope>NUCLEOTIDE SEQUENCE [LARGE SCALE GENOMIC DNA]</scope>
    <source>
        <strain evidence="6 7">Mal4</strain>
    </source>
</reference>